<accession>A0A0E9VMP5</accession>
<reference evidence="1" key="2">
    <citation type="journal article" date="2015" name="Fish Shellfish Immunol.">
        <title>Early steps in the European eel (Anguilla anguilla)-Vibrio vulnificus interaction in the gills: Role of the RtxA13 toxin.</title>
        <authorList>
            <person name="Callol A."/>
            <person name="Pajuelo D."/>
            <person name="Ebbesson L."/>
            <person name="Teles M."/>
            <person name="MacKenzie S."/>
            <person name="Amaro C."/>
        </authorList>
    </citation>
    <scope>NUCLEOTIDE SEQUENCE</scope>
</reference>
<sequence>MGRTLPRNAPNLTHMLLTLKSFPVSWTHYGPFLRHTSMYTQSIHTYSTCTHTNTNH</sequence>
<dbReference type="EMBL" id="GBXM01030064">
    <property type="protein sequence ID" value="JAH78513.1"/>
    <property type="molecule type" value="Transcribed_RNA"/>
</dbReference>
<evidence type="ECO:0000313" key="1">
    <source>
        <dbReference type="EMBL" id="JAH78513.1"/>
    </source>
</evidence>
<dbReference type="AlphaFoldDB" id="A0A0E9VMP5"/>
<reference evidence="1" key="1">
    <citation type="submission" date="2014-11" db="EMBL/GenBank/DDBJ databases">
        <authorList>
            <person name="Amaro Gonzalez C."/>
        </authorList>
    </citation>
    <scope>NUCLEOTIDE SEQUENCE</scope>
</reference>
<organism evidence="1">
    <name type="scientific">Anguilla anguilla</name>
    <name type="common">European freshwater eel</name>
    <name type="synonym">Muraena anguilla</name>
    <dbReference type="NCBI Taxonomy" id="7936"/>
    <lineage>
        <taxon>Eukaryota</taxon>
        <taxon>Metazoa</taxon>
        <taxon>Chordata</taxon>
        <taxon>Craniata</taxon>
        <taxon>Vertebrata</taxon>
        <taxon>Euteleostomi</taxon>
        <taxon>Actinopterygii</taxon>
        <taxon>Neopterygii</taxon>
        <taxon>Teleostei</taxon>
        <taxon>Anguilliformes</taxon>
        <taxon>Anguillidae</taxon>
        <taxon>Anguilla</taxon>
    </lineage>
</organism>
<name>A0A0E9VMP5_ANGAN</name>
<protein>
    <submittedName>
        <fullName evidence="1">Uncharacterized protein</fullName>
    </submittedName>
</protein>
<proteinExistence type="predicted"/>